<feature type="signal peptide" evidence="1">
    <location>
        <begin position="1"/>
        <end position="23"/>
    </location>
</feature>
<dbReference type="EMBL" id="JBHLZU010000019">
    <property type="protein sequence ID" value="MFB9906886.1"/>
    <property type="molecule type" value="Genomic_DNA"/>
</dbReference>
<evidence type="ECO:0000313" key="3">
    <source>
        <dbReference type="Proteomes" id="UP001589693"/>
    </source>
</evidence>
<sequence length="112" mass="11403">MRTRTFMRVSLVVGGLVASVAIAGGTATAAEAGQGAARGVCSVTAKKDTPIFDADLYAVGTLKKGKSHGSACNSVNVGRYKECGKVGTKLVRLSGTAARYVPLTCVSHTAEV</sequence>
<proteinExistence type="predicted"/>
<protein>
    <recommendedName>
        <fullName evidence="4">Secreted protein</fullName>
    </recommendedName>
</protein>
<evidence type="ECO:0008006" key="4">
    <source>
        <dbReference type="Google" id="ProtNLM"/>
    </source>
</evidence>
<reference evidence="2 3" key="1">
    <citation type="submission" date="2024-09" db="EMBL/GenBank/DDBJ databases">
        <authorList>
            <person name="Sun Q."/>
            <person name="Mori K."/>
        </authorList>
    </citation>
    <scope>NUCLEOTIDE SEQUENCE [LARGE SCALE GENOMIC DNA]</scope>
    <source>
        <strain evidence="2 3">TBRC 7907</strain>
    </source>
</reference>
<evidence type="ECO:0000256" key="1">
    <source>
        <dbReference type="SAM" id="SignalP"/>
    </source>
</evidence>
<gene>
    <name evidence="2" type="ORF">ACFFQA_23370</name>
</gene>
<dbReference type="RefSeq" id="WP_377856027.1">
    <property type="nucleotide sequence ID" value="NZ_JBHLZU010000019.1"/>
</dbReference>
<evidence type="ECO:0000313" key="2">
    <source>
        <dbReference type="EMBL" id="MFB9906886.1"/>
    </source>
</evidence>
<organism evidence="2 3">
    <name type="scientific">Allokutzneria oryzae</name>
    <dbReference type="NCBI Taxonomy" id="1378989"/>
    <lineage>
        <taxon>Bacteria</taxon>
        <taxon>Bacillati</taxon>
        <taxon>Actinomycetota</taxon>
        <taxon>Actinomycetes</taxon>
        <taxon>Pseudonocardiales</taxon>
        <taxon>Pseudonocardiaceae</taxon>
        <taxon>Allokutzneria</taxon>
    </lineage>
</organism>
<dbReference type="Proteomes" id="UP001589693">
    <property type="component" value="Unassembled WGS sequence"/>
</dbReference>
<comment type="caution">
    <text evidence="2">The sequence shown here is derived from an EMBL/GenBank/DDBJ whole genome shotgun (WGS) entry which is preliminary data.</text>
</comment>
<keyword evidence="1" id="KW-0732">Signal</keyword>
<name>A0ABV6A4P8_9PSEU</name>
<feature type="chain" id="PRO_5045101052" description="Secreted protein" evidence="1">
    <location>
        <begin position="24"/>
        <end position="112"/>
    </location>
</feature>
<accession>A0ABV6A4P8</accession>
<keyword evidence="3" id="KW-1185">Reference proteome</keyword>